<feature type="compositionally biased region" description="Polar residues" evidence="1">
    <location>
        <begin position="1"/>
        <end position="12"/>
    </location>
</feature>
<name>A0ABR2F7F8_9ROSI</name>
<gene>
    <name evidence="2" type="ORF">V6N12_028962</name>
</gene>
<dbReference type="Proteomes" id="UP001472677">
    <property type="component" value="Unassembled WGS sequence"/>
</dbReference>
<proteinExistence type="predicted"/>
<feature type="region of interest" description="Disordered" evidence="1">
    <location>
        <begin position="1"/>
        <end position="35"/>
    </location>
</feature>
<organism evidence="2 3">
    <name type="scientific">Hibiscus sabdariffa</name>
    <name type="common">roselle</name>
    <dbReference type="NCBI Taxonomy" id="183260"/>
    <lineage>
        <taxon>Eukaryota</taxon>
        <taxon>Viridiplantae</taxon>
        <taxon>Streptophyta</taxon>
        <taxon>Embryophyta</taxon>
        <taxon>Tracheophyta</taxon>
        <taxon>Spermatophyta</taxon>
        <taxon>Magnoliopsida</taxon>
        <taxon>eudicotyledons</taxon>
        <taxon>Gunneridae</taxon>
        <taxon>Pentapetalae</taxon>
        <taxon>rosids</taxon>
        <taxon>malvids</taxon>
        <taxon>Malvales</taxon>
        <taxon>Malvaceae</taxon>
        <taxon>Malvoideae</taxon>
        <taxon>Hibiscus</taxon>
    </lineage>
</organism>
<evidence type="ECO:0000313" key="2">
    <source>
        <dbReference type="EMBL" id="KAK8572922.1"/>
    </source>
</evidence>
<accession>A0ABR2F7F8</accession>
<keyword evidence="3" id="KW-1185">Reference proteome</keyword>
<evidence type="ECO:0000313" key="3">
    <source>
        <dbReference type="Proteomes" id="UP001472677"/>
    </source>
</evidence>
<evidence type="ECO:0000256" key="1">
    <source>
        <dbReference type="SAM" id="MobiDB-lite"/>
    </source>
</evidence>
<reference evidence="2 3" key="1">
    <citation type="journal article" date="2024" name="G3 (Bethesda)">
        <title>Genome assembly of Hibiscus sabdariffa L. provides insights into metabolisms of medicinal natural products.</title>
        <authorList>
            <person name="Kim T."/>
        </authorList>
    </citation>
    <scope>NUCLEOTIDE SEQUENCE [LARGE SCALE GENOMIC DNA]</scope>
    <source>
        <strain evidence="2">TK-2024</strain>
        <tissue evidence="2">Old leaves</tissue>
    </source>
</reference>
<protein>
    <submittedName>
        <fullName evidence="2">Uncharacterized protein</fullName>
    </submittedName>
</protein>
<comment type="caution">
    <text evidence="2">The sequence shown here is derived from an EMBL/GenBank/DDBJ whole genome shotgun (WGS) entry which is preliminary data.</text>
</comment>
<sequence>MVTCTPSHQGTNRPRKGPNGASSQPTKQVPWPRHKGTMGVVRLAARRAQPRACRECWADAQQRARVEAFNGSIGAYRSEKRPRQRPAHS</sequence>
<feature type="compositionally biased region" description="Basic residues" evidence="1">
    <location>
        <begin position="80"/>
        <end position="89"/>
    </location>
</feature>
<dbReference type="EMBL" id="JBBPBM010000008">
    <property type="protein sequence ID" value="KAK8572922.1"/>
    <property type="molecule type" value="Genomic_DNA"/>
</dbReference>
<feature type="region of interest" description="Disordered" evidence="1">
    <location>
        <begin position="70"/>
        <end position="89"/>
    </location>
</feature>